<accession>A0A7J5ZKV9</accession>
<evidence type="ECO:0000313" key="2">
    <source>
        <dbReference type="Proteomes" id="UP000593565"/>
    </source>
</evidence>
<dbReference type="AlphaFoldDB" id="A0A7J5ZKV9"/>
<dbReference type="Proteomes" id="UP000593565">
    <property type="component" value="Unassembled WGS sequence"/>
</dbReference>
<organism evidence="1 2">
    <name type="scientific">Ameiurus melas</name>
    <name type="common">Black bullhead</name>
    <name type="synonym">Silurus melas</name>
    <dbReference type="NCBI Taxonomy" id="219545"/>
    <lineage>
        <taxon>Eukaryota</taxon>
        <taxon>Metazoa</taxon>
        <taxon>Chordata</taxon>
        <taxon>Craniata</taxon>
        <taxon>Vertebrata</taxon>
        <taxon>Euteleostomi</taxon>
        <taxon>Actinopterygii</taxon>
        <taxon>Neopterygii</taxon>
        <taxon>Teleostei</taxon>
        <taxon>Ostariophysi</taxon>
        <taxon>Siluriformes</taxon>
        <taxon>Ictaluridae</taxon>
        <taxon>Ameiurus</taxon>
    </lineage>
</organism>
<name>A0A7J5ZKV9_AMEME</name>
<keyword evidence="2" id="KW-1185">Reference proteome</keyword>
<reference evidence="1 2" key="1">
    <citation type="submission" date="2020-02" db="EMBL/GenBank/DDBJ databases">
        <title>A chromosome-scale genome assembly of the black bullhead catfish (Ameiurus melas).</title>
        <authorList>
            <person name="Wen M."/>
            <person name="Zham M."/>
            <person name="Cabau C."/>
            <person name="Klopp C."/>
            <person name="Donnadieu C."/>
            <person name="Roques C."/>
            <person name="Bouchez O."/>
            <person name="Lampietro C."/>
            <person name="Jouanno E."/>
            <person name="Herpin A."/>
            <person name="Louis A."/>
            <person name="Berthelot C."/>
            <person name="Parey E."/>
            <person name="Roest-Crollius H."/>
            <person name="Braasch I."/>
            <person name="Postlethwait J."/>
            <person name="Robinson-Rechavi M."/>
            <person name="Echchiki A."/>
            <person name="Begum T."/>
            <person name="Montfort J."/>
            <person name="Schartl M."/>
            <person name="Bobe J."/>
            <person name="Guiguen Y."/>
        </authorList>
    </citation>
    <scope>NUCLEOTIDE SEQUENCE [LARGE SCALE GENOMIC DNA]</scope>
    <source>
        <strain evidence="1">M_S1</strain>
        <tissue evidence="1">Blood</tissue>
    </source>
</reference>
<sequence length="77" mass="8563">MEDKLTIPQNRMERMAKEVVGAFPNICCHLTINSSRSTTVTDNGRGTSESLSIQEGTLLLFMCCLKTPGWLCKNILD</sequence>
<evidence type="ECO:0000313" key="1">
    <source>
        <dbReference type="EMBL" id="KAF4070561.1"/>
    </source>
</evidence>
<gene>
    <name evidence="1" type="ORF">AMELA_G00286780</name>
</gene>
<dbReference type="EMBL" id="JAAGNN010000029">
    <property type="protein sequence ID" value="KAF4070561.1"/>
    <property type="molecule type" value="Genomic_DNA"/>
</dbReference>
<protein>
    <submittedName>
        <fullName evidence="1">Uncharacterized protein</fullName>
    </submittedName>
</protein>
<proteinExistence type="predicted"/>
<comment type="caution">
    <text evidence="1">The sequence shown here is derived from an EMBL/GenBank/DDBJ whole genome shotgun (WGS) entry which is preliminary data.</text>
</comment>